<dbReference type="Proteomes" id="UP000789366">
    <property type="component" value="Unassembled WGS sequence"/>
</dbReference>
<protein>
    <submittedName>
        <fullName evidence="1">12145_t:CDS:1</fullName>
    </submittedName>
</protein>
<organism evidence="1 2">
    <name type="scientific">Cetraspora pellucida</name>
    <dbReference type="NCBI Taxonomy" id="1433469"/>
    <lineage>
        <taxon>Eukaryota</taxon>
        <taxon>Fungi</taxon>
        <taxon>Fungi incertae sedis</taxon>
        <taxon>Mucoromycota</taxon>
        <taxon>Glomeromycotina</taxon>
        <taxon>Glomeromycetes</taxon>
        <taxon>Diversisporales</taxon>
        <taxon>Gigasporaceae</taxon>
        <taxon>Cetraspora</taxon>
    </lineage>
</organism>
<evidence type="ECO:0000313" key="2">
    <source>
        <dbReference type="Proteomes" id="UP000789366"/>
    </source>
</evidence>
<reference evidence="1" key="1">
    <citation type="submission" date="2021-06" db="EMBL/GenBank/DDBJ databases">
        <authorList>
            <person name="Kallberg Y."/>
            <person name="Tangrot J."/>
            <person name="Rosling A."/>
        </authorList>
    </citation>
    <scope>NUCLEOTIDE SEQUENCE</scope>
    <source>
        <strain evidence="1">28 12/20/2015</strain>
    </source>
</reference>
<name>A0ACA9R6G1_9GLOM</name>
<sequence length="41" mass="4691">AISHTKSLLILNIHALDKSVICADLLVLEEYDRLWNNSQQL</sequence>
<feature type="non-terminal residue" evidence="1">
    <location>
        <position position="41"/>
    </location>
</feature>
<proteinExistence type="predicted"/>
<accession>A0ACA9R6G1</accession>
<keyword evidence="2" id="KW-1185">Reference proteome</keyword>
<dbReference type="EMBL" id="CAJVPW010058591">
    <property type="protein sequence ID" value="CAG8778315.1"/>
    <property type="molecule type" value="Genomic_DNA"/>
</dbReference>
<comment type="caution">
    <text evidence="1">The sequence shown here is derived from an EMBL/GenBank/DDBJ whole genome shotgun (WGS) entry which is preliminary data.</text>
</comment>
<gene>
    <name evidence="1" type="ORF">SPELUC_LOCUS16213</name>
</gene>
<feature type="non-terminal residue" evidence="1">
    <location>
        <position position="1"/>
    </location>
</feature>
<evidence type="ECO:0000313" key="1">
    <source>
        <dbReference type="EMBL" id="CAG8778315.1"/>
    </source>
</evidence>